<evidence type="ECO:0000313" key="4">
    <source>
        <dbReference type="Proteomes" id="UP001497453"/>
    </source>
</evidence>
<feature type="region of interest" description="Disordered" evidence="1">
    <location>
        <begin position="145"/>
        <end position="165"/>
    </location>
</feature>
<organism evidence="3 4">
    <name type="scientific">Somion occarium</name>
    <dbReference type="NCBI Taxonomy" id="3059160"/>
    <lineage>
        <taxon>Eukaryota</taxon>
        <taxon>Fungi</taxon>
        <taxon>Dikarya</taxon>
        <taxon>Basidiomycota</taxon>
        <taxon>Agaricomycotina</taxon>
        <taxon>Agaricomycetes</taxon>
        <taxon>Polyporales</taxon>
        <taxon>Cerrenaceae</taxon>
        <taxon>Somion</taxon>
    </lineage>
</organism>
<feature type="transmembrane region" description="Helical" evidence="2">
    <location>
        <begin position="265"/>
        <end position="288"/>
    </location>
</feature>
<keyword evidence="2" id="KW-0472">Membrane</keyword>
<keyword evidence="2" id="KW-0812">Transmembrane</keyword>
<proteinExistence type="predicted"/>
<dbReference type="EMBL" id="OZ037945">
    <property type="protein sequence ID" value="CAL1700094.1"/>
    <property type="molecule type" value="Genomic_DNA"/>
</dbReference>
<dbReference type="Gene3D" id="1.10.167.10">
    <property type="entry name" value="Regulator of G-protein Signalling 4, domain 2"/>
    <property type="match status" value="1"/>
</dbReference>
<keyword evidence="4" id="KW-1185">Reference proteome</keyword>
<feature type="region of interest" description="Disordered" evidence="1">
    <location>
        <begin position="74"/>
        <end position="93"/>
    </location>
</feature>
<dbReference type="PANTHER" id="PTHR39466:SF1">
    <property type="entry name" value="RGS DOMAIN-CONTAINING PROTEIN"/>
    <property type="match status" value="1"/>
</dbReference>
<keyword evidence="2" id="KW-1133">Transmembrane helix</keyword>
<evidence type="ECO:0000313" key="3">
    <source>
        <dbReference type="EMBL" id="CAL1700094.1"/>
    </source>
</evidence>
<dbReference type="Proteomes" id="UP001497453">
    <property type="component" value="Chromosome 2"/>
</dbReference>
<evidence type="ECO:0008006" key="5">
    <source>
        <dbReference type="Google" id="ProtNLM"/>
    </source>
</evidence>
<dbReference type="SUPFAM" id="SSF48097">
    <property type="entry name" value="Regulator of G-protein signaling, RGS"/>
    <property type="match status" value="1"/>
</dbReference>
<evidence type="ECO:0000256" key="2">
    <source>
        <dbReference type="SAM" id="Phobius"/>
    </source>
</evidence>
<dbReference type="InterPro" id="IPR036305">
    <property type="entry name" value="RGS_sf"/>
</dbReference>
<feature type="transmembrane region" description="Helical" evidence="2">
    <location>
        <begin position="532"/>
        <end position="554"/>
    </location>
</feature>
<reference evidence="4" key="1">
    <citation type="submission" date="2024-04" db="EMBL/GenBank/DDBJ databases">
        <authorList>
            <person name="Shaw F."/>
            <person name="Minotto A."/>
        </authorList>
    </citation>
    <scope>NUCLEOTIDE SEQUENCE [LARGE SCALE GENOMIC DNA]</scope>
</reference>
<dbReference type="PANTHER" id="PTHR39466">
    <property type="entry name" value="RGS DOMAIN-CONTAINING PROTEIN"/>
    <property type="match status" value="1"/>
</dbReference>
<protein>
    <recommendedName>
        <fullName evidence="5">RGS domain-containing protein</fullName>
    </recommendedName>
</protein>
<sequence length="559" mass="61857">MPFTWRFGKRVSPLDSVTLDHVISGDTCAPISLPDFEAYLAHKEYSIENLHFLSWYQNYRRKFFNLPQHLQALSPPPSSVSQKDHDAVPCPSPVKTEMRLESSKRNFESFTLAAGPDGMLAAGASPISPTFSTYSASSSNNISSPLASPTKFQSSQPDSTISSPTLSSTLLASSAGFESVNGVRKETQPFRHECMCVVQTFVKAASSKEIMVDGRIRDMVIRDLTWSTHPDIFLPIYEQAYDTLAAVSLPHFLTLSATNVNRPKAFFWLSVGTLNLTIALLISLATILSIDDYTLRKRVTGGWDSGGESRLAKARAWRLFAVPFATLGGMQFYSAYKGFCSDVWGRGRTQLRPWELDLVEFDGTFDDNVSFPEKMPDPEKGMNVVGMDKTRSSSSSGFANRKSEDKVFPKVSGESTPKRTSIKRIPPPRIDTGLAEEMNPRRRKEVWEKDASVAVNVQGMTLPSTVDLGPPFDCPLPAQDPVQGSAQDHSFPPLTDPQSTHGSHFGDGKKIPMFGPERVVLDKRIAAVHRQVLVDMLWIGLVWGCLFTVLLLGVPGRRW</sequence>
<gene>
    <name evidence="3" type="ORF">GFSPODELE1_LOCUS2996</name>
</gene>
<name>A0ABP1CZL6_9APHY</name>
<dbReference type="InterPro" id="IPR044926">
    <property type="entry name" value="RGS_subdomain_2"/>
</dbReference>
<evidence type="ECO:0000256" key="1">
    <source>
        <dbReference type="SAM" id="MobiDB-lite"/>
    </source>
</evidence>
<accession>A0ABP1CZL6</accession>
<feature type="region of interest" description="Disordered" evidence="1">
    <location>
        <begin position="373"/>
        <end position="434"/>
    </location>
</feature>